<dbReference type="AlphaFoldDB" id="A0A914CDG9"/>
<accession>A0A914CDG9</accession>
<keyword evidence="1" id="KW-1185">Reference proteome</keyword>
<protein>
    <submittedName>
        <fullName evidence="2">Uncharacterized protein</fullName>
    </submittedName>
</protein>
<reference evidence="2" key="1">
    <citation type="submission" date="2022-11" db="UniProtKB">
        <authorList>
            <consortium name="WormBaseParasite"/>
        </authorList>
    </citation>
    <scope>IDENTIFICATION</scope>
</reference>
<name>A0A914CDG9_9BILA</name>
<organism evidence="1 2">
    <name type="scientific">Acrobeloides nanus</name>
    <dbReference type="NCBI Taxonomy" id="290746"/>
    <lineage>
        <taxon>Eukaryota</taxon>
        <taxon>Metazoa</taxon>
        <taxon>Ecdysozoa</taxon>
        <taxon>Nematoda</taxon>
        <taxon>Chromadorea</taxon>
        <taxon>Rhabditida</taxon>
        <taxon>Tylenchina</taxon>
        <taxon>Cephalobomorpha</taxon>
        <taxon>Cephaloboidea</taxon>
        <taxon>Cephalobidae</taxon>
        <taxon>Acrobeloides</taxon>
    </lineage>
</organism>
<sequence length="68" mass="8055">MLQDMEEDDSKKRVVFVEEQLEHMEHDPNFLKNLKFSDEAHFQGQGSIFKLRECAQSILRLENPTIFS</sequence>
<dbReference type="WBParaSite" id="ACRNAN_Path_896.g3445.t1">
    <property type="protein sequence ID" value="ACRNAN_Path_896.g3445.t1"/>
    <property type="gene ID" value="ACRNAN_Path_896.g3445"/>
</dbReference>
<proteinExistence type="predicted"/>
<dbReference type="Proteomes" id="UP000887540">
    <property type="component" value="Unplaced"/>
</dbReference>
<evidence type="ECO:0000313" key="2">
    <source>
        <dbReference type="WBParaSite" id="ACRNAN_Path_896.g3445.t1"/>
    </source>
</evidence>
<evidence type="ECO:0000313" key="1">
    <source>
        <dbReference type="Proteomes" id="UP000887540"/>
    </source>
</evidence>